<evidence type="ECO:0000313" key="11">
    <source>
        <dbReference type="EMBL" id="ORY99859.1"/>
    </source>
</evidence>
<feature type="compositionally biased region" description="Low complexity" evidence="9">
    <location>
        <begin position="239"/>
        <end position="258"/>
    </location>
</feature>
<dbReference type="InterPro" id="IPR000679">
    <property type="entry name" value="Znf_GATA"/>
</dbReference>
<evidence type="ECO:0000256" key="6">
    <source>
        <dbReference type="ARBA" id="ARBA00023163"/>
    </source>
</evidence>
<comment type="caution">
    <text evidence="11">The sequence shown here is derived from an EMBL/GenBank/DDBJ whole genome shotgun (WGS) entry which is preliminary data.</text>
</comment>
<dbReference type="PANTHER" id="PTHR10071:SF335">
    <property type="entry name" value="IRON-SENSING TRANSCRIPTIONAL REPRESSOR-RELATED"/>
    <property type="match status" value="1"/>
</dbReference>
<feature type="compositionally biased region" description="Low complexity" evidence="9">
    <location>
        <begin position="223"/>
        <end position="232"/>
    </location>
</feature>
<keyword evidence="3 8" id="KW-0863">Zinc-finger</keyword>
<evidence type="ECO:0000256" key="3">
    <source>
        <dbReference type="ARBA" id="ARBA00022771"/>
    </source>
</evidence>
<dbReference type="EMBL" id="MCGN01000002">
    <property type="protein sequence ID" value="ORY99859.1"/>
    <property type="molecule type" value="Genomic_DNA"/>
</dbReference>
<keyword evidence="6" id="KW-0804">Transcription</keyword>
<keyword evidence="12" id="KW-1185">Reference proteome</keyword>
<reference evidence="11 12" key="1">
    <citation type="submission" date="2016-07" db="EMBL/GenBank/DDBJ databases">
        <title>Pervasive Adenine N6-methylation of Active Genes in Fungi.</title>
        <authorList>
            <consortium name="DOE Joint Genome Institute"/>
            <person name="Mondo S.J."/>
            <person name="Dannebaum R.O."/>
            <person name="Kuo R.C."/>
            <person name="Labutti K."/>
            <person name="Haridas S."/>
            <person name="Kuo A."/>
            <person name="Salamov A."/>
            <person name="Ahrendt S.R."/>
            <person name="Lipzen A."/>
            <person name="Sullivan W."/>
            <person name="Andreopoulos W.B."/>
            <person name="Clum A."/>
            <person name="Lindquist E."/>
            <person name="Daum C."/>
            <person name="Ramamoorthy G.K."/>
            <person name="Gryganskyi A."/>
            <person name="Culley D."/>
            <person name="Magnuson J.K."/>
            <person name="James T.Y."/>
            <person name="O'Malley M.A."/>
            <person name="Stajich J.E."/>
            <person name="Spatafora J.W."/>
            <person name="Visel A."/>
            <person name="Grigoriev I.V."/>
        </authorList>
    </citation>
    <scope>NUCLEOTIDE SEQUENCE [LARGE SCALE GENOMIC DNA]</scope>
    <source>
        <strain evidence="11 12">NRRL 2496</strain>
    </source>
</reference>
<dbReference type="PANTHER" id="PTHR10071">
    <property type="entry name" value="TRANSCRIPTION FACTOR GATA FAMILY MEMBER"/>
    <property type="match status" value="1"/>
</dbReference>
<dbReference type="Proteomes" id="UP000242180">
    <property type="component" value="Unassembled WGS sequence"/>
</dbReference>
<keyword evidence="5" id="KW-0805">Transcription regulation</keyword>
<dbReference type="STRING" id="13706.A0A1X2HKK2"/>
<keyword evidence="4" id="KW-0862">Zinc</keyword>
<dbReference type="GO" id="GO:0045944">
    <property type="term" value="P:positive regulation of transcription by RNA polymerase II"/>
    <property type="evidence" value="ECO:0007669"/>
    <property type="project" value="TreeGrafter"/>
</dbReference>
<keyword evidence="2" id="KW-0479">Metal-binding</keyword>
<evidence type="ECO:0000256" key="8">
    <source>
        <dbReference type="PROSITE-ProRule" id="PRU00094"/>
    </source>
</evidence>
<evidence type="ECO:0000256" key="9">
    <source>
        <dbReference type="SAM" id="MobiDB-lite"/>
    </source>
</evidence>
<dbReference type="PRINTS" id="PR00619">
    <property type="entry name" value="GATAZNFINGER"/>
</dbReference>
<dbReference type="FunFam" id="3.30.50.10:FF:000007">
    <property type="entry name" value="Nitrogen regulatory AreA, N-terminal"/>
    <property type="match status" value="1"/>
</dbReference>
<evidence type="ECO:0000256" key="1">
    <source>
        <dbReference type="ARBA" id="ARBA00004123"/>
    </source>
</evidence>
<feature type="region of interest" description="Disordered" evidence="9">
    <location>
        <begin position="1"/>
        <end position="45"/>
    </location>
</feature>
<feature type="compositionally biased region" description="Polar residues" evidence="9">
    <location>
        <begin position="21"/>
        <end position="35"/>
    </location>
</feature>
<dbReference type="InterPro" id="IPR013088">
    <property type="entry name" value="Znf_NHR/GATA"/>
</dbReference>
<evidence type="ECO:0000256" key="4">
    <source>
        <dbReference type="ARBA" id="ARBA00022833"/>
    </source>
</evidence>
<evidence type="ECO:0000256" key="5">
    <source>
        <dbReference type="ARBA" id="ARBA00023015"/>
    </source>
</evidence>
<feature type="compositionally biased region" description="Basic residues" evidence="9">
    <location>
        <begin position="84"/>
        <end position="94"/>
    </location>
</feature>
<dbReference type="SMART" id="SM00401">
    <property type="entry name" value="ZnF_GATA"/>
    <property type="match status" value="2"/>
</dbReference>
<comment type="subcellular location">
    <subcellularLocation>
        <location evidence="1">Nucleus</location>
    </subcellularLocation>
</comment>
<dbReference type="GO" id="GO:0005634">
    <property type="term" value="C:nucleus"/>
    <property type="evidence" value="ECO:0007669"/>
    <property type="project" value="UniProtKB-SubCell"/>
</dbReference>
<dbReference type="Gene3D" id="3.30.50.10">
    <property type="entry name" value="Erythroid Transcription Factor GATA-1, subunit A"/>
    <property type="match status" value="2"/>
</dbReference>
<name>A0A1X2HKK2_SYNRA</name>
<sequence length="276" mass="29591">MKLTRTRLFTSRLGHPPLVTHDNTPTNSALAQQKRSALPGGGDAGAARPICSNCDATTTPLWRRSSNDELLCNACGLYQKLHNAPRPKTLKPHNGRKDAREDESAQLVCSNCSTTTTPLWRRDEAGSPLCNACGLYLKLHHERRPLSMKTDIIKKRQRYESGNNTNGGRKLGKKSKGDQSAPSSPPSTLVSPNETGPPQPQNPQQGPIFLNSSSQFTLQAPRQQQPQQQQQQFVYVQHSATSSPSPSASSPIDANNASAAAAAAAAAAASGGAQYF</sequence>
<dbReference type="PROSITE" id="PS50114">
    <property type="entry name" value="GATA_ZN_FINGER_2"/>
    <property type="match status" value="2"/>
</dbReference>
<dbReference type="GO" id="GO:0000978">
    <property type="term" value="F:RNA polymerase II cis-regulatory region sequence-specific DNA binding"/>
    <property type="evidence" value="ECO:0007669"/>
    <property type="project" value="TreeGrafter"/>
</dbReference>
<dbReference type="SUPFAM" id="SSF57716">
    <property type="entry name" value="Glucocorticoid receptor-like (DNA-binding domain)"/>
    <property type="match status" value="2"/>
</dbReference>
<dbReference type="GO" id="GO:0000981">
    <property type="term" value="F:DNA-binding transcription factor activity, RNA polymerase II-specific"/>
    <property type="evidence" value="ECO:0007669"/>
    <property type="project" value="TreeGrafter"/>
</dbReference>
<dbReference type="CDD" id="cd00202">
    <property type="entry name" value="ZnF_GATA"/>
    <property type="match status" value="2"/>
</dbReference>
<gene>
    <name evidence="11" type="ORF">BCR43DRAFT_434883</name>
</gene>
<proteinExistence type="predicted"/>
<dbReference type="PROSITE" id="PS00344">
    <property type="entry name" value="GATA_ZN_FINGER_1"/>
    <property type="match status" value="1"/>
</dbReference>
<dbReference type="InParanoid" id="A0A1X2HKK2"/>
<feature type="compositionally biased region" description="Polar residues" evidence="9">
    <location>
        <begin position="178"/>
        <end position="194"/>
    </location>
</feature>
<dbReference type="Pfam" id="PF00320">
    <property type="entry name" value="GATA"/>
    <property type="match status" value="2"/>
</dbReference>
<dbReference type="GO" id="GO:0000122">
    <property type="term" value="P:negative regulation of transcription by RNA polymerase II"/>
    <property type="evidence" value="ECO:0007669"/>
    <property type="project" value="TreeGrafter"/>
</dbReference>
<feature type="compositionally biased region" description="Polar residues" evidence="9">
    <location>
        <begin position="210"/>
        <end position="222"/>
    </location>
</feature>
<evidence type="ECO:0000313" key="12">
    <source>
        <dbReference type="Proteomes" id="UP000242180"/>
    </source>
</evidence>
<dbReference type="InterPro" id="IPR039355">
    <property type="entry name" value="Transcription_factor_GATA"/>
</dbReference>
<feature type="region of interest" description="Disordered" evidence="9">
    <location>
        <begin position="84"/>
        <end position="104"/>
    </location>
</feature>
<feature type="region of interest" description="Disordered" evidence="9">
    <location>
        <begin position="148"/>
        <end position="258"/>
    </location>
</feature>
<dbReference type="OrthoDB" id="515401at2759"/>
<feature type="domain" description="GATA-type" evidence="10">
    <location>
        <begin position="103"/>
        <end position="156"/>
    </location>
</feature>
<dbReference type="AlphaFoldDB" id="A0A1X2HKK2"/>
<keyword evidence="7" id="KW-0539">Nucleus</keyword>
<organism evidence="11 12">
    <name type="scientific">Syncephalastrum racemosum</name>
    <name type="common">Filamentous fungus</name>
    <dbReference type="NCBI Taxonomy" id="13706"/>
    <lineage>
        <taxon>Eukaryota</taxon>
        <taxon>Fungi</taxon>
        <taxon>Fungi incertae sedis</taxon>
        <taxon>Mucoromycota</taxon>
        <taxon>Mucoromycotina</taxon>
        <taxon>Mucoromycetes</taxon>
        <taxon>Mucorales</taxon>
        <taxon>Syncephalastraceae</taxon>
        <taxon>Syncephalastrum</taxon>
    </lineage>
</organism>
<feature type="domain" description="GATA-type" evidence="10">
    <location>
        <begin position="51"/>
        <end position="100"/>
    </location>
</feature>
<accession>A0A1X2HKK2</accession>
<evidence type="ECO:0000256" key="7">
    <source>
        <dbReference type="ARBA" id="ARBA00023242"/>
    </source>
</evidence>
<dbReference type="GO" id="GO:0008270">
    <property type="term" value="F:zinc ion binding"/>
    <property type="evidence" value="ECO:0007669"/>
    <property type="project" value="UniProtKB-KW"/>
</dbReference>
<protein>
    <recommendedName>
        <fullName evidence="10">GATA-type domain-containing protein</fullName>
    </recommendedName>
</protein>
<evidence type="ECO:0000259" key="10">
    <source>
        <dbReference type="PROSITE" id="PS50114"/>
    </source>
</evidence>
<evidence type="ECO:0000256" key="2">
    <source>
        <dbReference type="ARBA" id="ARBA00022723"/>
    </source>
</evidence>